<evidence type="ECO:0000313" key="3">
    <source>
        <dbReference type="EMBL" id="TFK08717.1"/>
    </source>
</evidence>
<dbReference type="Proteomes" id="UP000297703">
    <property type="component" value="Unassembled WGS sequence"/>
</dbReference>
<keyword evidence="1" id="KW-0732">Signal</keyword>
<proteinExistence type="predicted"/>
<reference evidence="2 4" key="1">
    <citation type="submission" date="2019-04" db="EMBL/GenBank/DDBJ databases">
        <title>Draft genome of the big-headed turtle Platysternon megacephalum.</title>
        <authorList>
            <person name="Gong S."/>
        </authorList>
    </citation>
    <scope>NUCLEOTIDE SEQUENCE [LARGE SCALE GENOMIC DNA]</scope>
    <source>
        <strain evidence="2">DO16091913</strain>
        <tissue evidence="2">Muscle</tissue>
    </source>
</reference>
<feature type="chain" id="PRO_5036118161" evidence="1">
    <location>
        <begin position="30"/>
        <end position="175"/>
    </location>
</feature>
<evidence type="ECO:0000313" key="2">
    <source>
        <dbReference type="EMBL" id="TFJ95686.1"/>
    </source>
</evidence>
<evidence type="ECO:0000313" key="4">
    <source>
        <dbReference type="Proteomes" id="UP000297703"/>
    </source>
</evidence>
<gene>
    <name evidence="3" type="ORF">DR999_PMT08318</name>
    <name evidence="2" type="ORF">DR999_PMT22656</name>
</gene>
<comment type="caution">
    <text evidence="2">The sequence shown here is derived from an EMBL/GenBank/DDBJ whole genome shotgun (WGS) entry which is preliminary data.</text>
</comment>
<dbReference type="AlphaFoldDB" id="A0A4D9DDW9"/>
<reference evidence="2 4" key="2">
    <citation type="submission" date="2019-04" db="EMBL/GenBank/DDBJ databases">
        <title>The genome sequence of big-headed turtle.</title>
        <authorList>
            <person name="Gong S."/>
        </authorList>
    </citation>
    <scope>NUCLEOTIDE SEQUENCE [LARGE SCALE GENOMIC DNA]</scope>
    <source>
        <strain evidence="2">DO16091913</strain>
        <tissue evidence="2">Muscle</tissue>
    </source>
</reference>
<protein>
    <submittedName>
        <fullName evidence="2">Oxidoreductase</fullName>
    </submittedName>
    <submittedName>
        <fullName evidence="3">SLIT-ROBO Rho GTPase-activating protein 1</fullName>
    </submittedName>
</protein>
<dbReference type="EMBL" id="QXTE01000065">
    <property type="protein sequence ID" value="TFK08717.1"/>
    <property type="molecule type" value="Genomic_DNA"/>
</dbReference>
<evidence type="ECO:0000256" key="1">
    <source>
        <dbReference type="SAM" id="SignalP"/>
    </source>
</evidence>
<organism evidence="2 4">
    <name type="scientific">Platysternon megacephalum</name>
    <name type="common">big-headed turtle</name>
    <dbReference type="NCBI Taxonomy" id="55544"/>
    <lineage>
        <taxon>Eukaryota</taxon>
        <taxon>Metazoa</taxon>
        <taxon>Chordata</taxon>
        <taxon>Craniata</taxon>
        <taxon>Vertebrata</taxon>
        <taxon>Euteleostomi</taxon>
        <taxon>Archelosauria</taxon>
        <taxon>Testudinata</taxon>
        <taxon>Testudines</taxon>
        <taxon>Cryptodira</taxon>
        <taxon>Durocryptodira</taxon>
        <taxon>Testudinoidea</taxon>
        <taxon>Platysternidae</taxon>
        <taxon>Platysternon</taxon>
    </lineage>
</organism>
<dbReference type="EMBL" id="QXTE01002269">
    <property type="protein sequence ID" value="TFJ95686.1"/>
    <property type="molecule type" value="Genomic_DNA"/>
</dbReference>
<sequence>MGWRGSGGTCGQVGMILWRWHLLPPKAACVGRDPGTICSQPSSRKSAAKAIETPAVLTLYSLKPFPHCMEGVCLHVYTTVALAGSWGSRDISRATGFGGWTPSWFHAERGSPLQTQSQRKIYKGEFTGFPLPGPTPDCAIGGHDLPHDCCLAQFQHNRHGAFSKDGSHIDIQGYN</sequence>
<name>A0A4D9DDW9_9SAUR</name>
<keyword evidence="4" id="KW-1185">Reference proteome</keyword>
<accession>A0A4D9DDW9</accession>
<feature type="signal peptide" evidence="1">
    <location>
        <begin position="1"/>
        <end position="29"/>
    </location>
</feature>